<dbReference type="SUPFAM" id="SSF52540">
    <property type="entry name" value="P-loop containing nucleoside triphosphate hydrolases"/>
    <property type="match status" value="2"/>
</dbReference>
<dbReference type="PANTHER" id="PTHR47396:SF1">
    <property type="entry name" value="ATP-DEPENDENT HELICASE IRC3-RELATED"/>
    <property type="match status" value="1"/>
</dbReference>
<organism evidence="2 3">
    <name type="scientific">Algoriphagus locisalis</name>
    <dbReference type="NCBI Taxonomy" id="305507"/>
    <lineage>
        <taxon>Bacteria</taxon>
        <taxon>Pseudomonadati</taxon>
        <taxon>Bacteroidota</taxon>
        <taxon>Cytophagia</taxon>
        <taxon>Cytophagales</taxon>
        <taxon>Cyclobacteriaceae</taxon>
        <taxon>Algoriphagus</taxon>
    </lineage>
</organism>
<dbReference type="Pfam" id="PF19778">
    <property type="entry name" value="RE_endonuc"/>
    <property type="match status" value="1"/>
</dbReference>
<dbReference type="InterPro" id="IPR014001">
    <property type="entry name" value="Helicase_ATP-bd"/>
</dbReference>
<dbReference type="InterPro" id="IPR027417">
    <property type="entry name" value="P-loop_NTPase"/>
</dbReference>
<proteinExistence type="predicted"/>
<dbReference type="InterPro" id="IPR006935">
    <property type="entry name" value="Helicase/UvrB_N"/>
</dbReference>
<keyword evidence="3" id="KW-1185">Reference proteome</keyword>
<name>A0A1I6YM86_9BACT</name>
<dbReference type="Proteomes" id="UP000199673">
    <property type="component" value="Unassembled WGS sequence"/>
</dbReference>
<accession>A0A1I6YM86</accession>
<dbReference type="GO" id="GO:0005829">
    <property type="term" value="C:cytosol"/>
    <property type="evidence" value="ECO:0007669"/>
    <property type="project" value="TreeGrafter"/>
</dbReference>
<dbReference type="OrthoDB" id="9804145at2"/>
<reference evidence="3" key="1">
    <citation type="submission" date="2016-10" db="EMBL/GenBank/DDBJ databases">
        <authorList>
            <person name="Varghese N."/>
            <person name="Submissions S."/>
        </authorList>
    </citation>
    <scope>NUCLEOTIDE SEQUENCE [LARGE SCALE GENOMIC DNA]</scope>
    <source>
        <strain evidence="3">DSM 23445</strain>
    </source>
</reference>
<dbReference type="Gene3D" id="3.40.50.300">
    <property type="entry name" value="P-loop containing nucleotide triphosphate hydrolases"/>
    <property type="match status" value="1"/>
</dbReference>
<sequence length="1065" mass="122220">MKLQFKEQEFQIQAVRAVVDCFKGQEPKTNRFTLERSKNLIKKAKQAASGAVQASVFEAEVLEDIGYRNSPIKVSEASVLKNIQEVQKLNNLNESQQIERPKGVKLGYNLTIEMETGTGKTYTYIRTMYELHKSYGWSKFIVVVPSIAIREGVFKSFEVTQDHFQELYGHKIKPFIYNSGRAEDIDNFASDSRISVMIINTQAFSSPQYDKKTGELKENAGNRIYRELDQFGTRRPIDIIAQTNPILIIDEPQSVGKQGSKTLDSMQGFNPLFTLRYSATHAQGEEYNKVYRLDALDAYNQHLVKKIQVKGINLKGSTGTTGYLYLEHISLSTSKPPFAVLEFEKRVGEGIKKVRQKLPEGANLYELSGDLPVYKNHTITEINGYLNKVVINGQDILPGDILNDKDENAFRRVQIRETIQSHLQKEKQLFGQGIKVLSLFFIDSVEKYRLYDEEGEKLLGEYAKIFEEEYNKLRSEFLDLFRADYNGYLEETDPSKVHRGYLPTGQAGLPKAYPEYLTRDEAHRVHEGYFSIDKKGKSIDPTVKRGSEDSDDTSAYDLIMKDKEKLMSFEEPVRFIFSHSALKEGWDNPNVFQICALKNADSGSQTRRRQEVGRGMRLCVDKRGVRQDYELVGDQIHEINKLTVIASESYEAFAKGLQNEIAATLKDRPQRAEVEYFVGKLVTNKQEETHRLTEEDAKKLNKLLYKHDIINEEDKITPEGRELIEQNKMPLPLTLEPYRDSISKLLKSVYTGEAFKPEDERQTIILDTNANFAKKEFQELWDKINLKTVYEVNFDTEKLIQDSKNRINAQLHISDRIYEVKTGELQEGTKAEMEHGNLVKESKRESLKLKNDLYANSVYDVIGEIEALTHLTRRTIVAILKAIHEEKFLLIRKNPEEFIARSSKLINEVKASLIINNIVYHKVEGCHDAKTVFTNDKHALRQSELLKKHVYDYLTSDSKIEADFAKALENSTEVVVYAKLPKSFYVSTPVAKYSPDWAIVLDKDKVRHIYFVAETKGSDSDMDLREIEKLKIHCAEKHFDTISGGVVKFSKVSSYEKLMDIVQMK</sequence>
<dbReference type="InterPro" id="IPR050742">
    <property type="entry name" value="Helicase_Restrict-Modif_Enz"/>
</dbReference>
<dbReference type="STRING" id="305507.SAMN04489724_1088"/>
<dbReference type="GO" id="GO:0003677">
    <property type="term" value="F:DNA binding"/>
    <property type="evidence" value="ECO:0007669"/>
    <property type="project" value="InterPro"/>
</dbReference>
<dbReference type="PANTHER" id="PTHR47396">
    <property type="entry name" value="TYPE I RESTRICTION ENZYME ECOKI R PROTEIN"/>
    <property type="match status" value="1"/>
</dbReference>
<evidence type="ECO:0000259" key="1">
    <source>
        <dbReference type="PROSITE" id="PS51192"/>
    </source>
</evidence>
<evidence type="ECO:0000313" key="3">
    <source>
        <dbReference type="Proteomes" id="UP000199673"/>
    </source>
</evidence>
<gene>
    <name evidence="2" type="ORF">SAMN04489724_1088</name>
</gene>
<dbReference type="GO" id="GO:0005524">
    <property type="term" value="F:ATP binding"/>
    <property type="evidence" value="ECO:0007669"/>
    <property type="project" value="InterPro"/>
</dbReference>
<evidence type="ECO:0000313" key="2">
    <source>
        <dbReference type="EMBL" id="SFT51361.1"/>
    </source>
</evidence>
<dbReference type="AlphaFoldDB" id="A0A1I6YM86"/>
<protein>
    <submittedName>
        <fullName evidence="2">Type III restriction enzyme</fullName>
    </submittedName>
</protein>
<dbReference type="PROSITE" id="PS51192">
    <property type="entry name" value="HELICASE_ATP_BIND_1"/>
    <property type="match status" value="1"/>
</dbReference>
<dbReference type="GO" id="GO:0015668">
    <property type="term" value="F:type III site-specific deoxyribonuclease activity"/>
    <property type="evidence" value="ECO:0007669"/>
    <property type="project" value="InterPro"/>
</dbReference>
<dbReference type="EMBL" id="FPBF01000001">
    <property type="protein sequence ID" value="SFT51361.1"/>
    <property type="molecule type" value="Genomic_DNA"/>
</dbReference>
<feature type="domain" description="Helicase ATP-binding" evidence="1">
    <location>
        <begin position="101"/>
        <end position="299"/>
    </location>
</feature>
<dbReference type="Pfam" id="PF04851">
    <property type="entry name" value="ResIII"/>
    <property type="match status" value="1"/>
</dbReference>
<dbReference type="RefSeq" id="WP_091691632.1">
    <property type="nucleotide sequence ID" value="NZ_FPBF01000001.1"/>
</dbReference>
<dbReference type="InterPro" id="IPR045572">
    <property type="entry name" value="RE_endonuc_C"/>
</dbReference>